<gene>
    <name evidence="1" type="ORF">BV22DRAFT_1099180</name>
</gene>
<name>A0ACB8B1V7_9AGAM</name>
<dbReference type="EMBL" id="MU266642">
    <property type="protein sequence ID" value="KAH7919642.1"/>
    <property type="molecule type" value="Genomic_DNA"/>
</dbReference>
<organism evidence="1 2">
    <name type="scientific">Leucogyrophana mollusca</name>
    <dbReference type="NCBI Taxonomy" id="85980"/>
    <lineage>
        <taxon>Eukaryota</taxon>
        <taxon>Fungi</taxon>
        <taxon>Dikarya</taxon>
        <taxon>Basidiomycota</taxon>
        <taxon>Agaricomycotina</taxon>
        <taxon>Agaricomycetes</taxon>
        <taxon>Agaricomycetidae</taxon>
        <taxon>Boletales</taxon>
        <taxon>Boletales incertae sedis</taxon>
        <taxon>Leucogyrophana</taxon>
    </lineage>
</organism>
<evidence type="ECO:0000313" key="2">
    <source>
        <dbReference type="Proteomes" id="UP000790709"/>
    </source>
</evidence>
<keyword evidence="2" id="KW-1185">Reference proteome</keyword>
<proteinExistence type="predicted"/>
<comment type="caution">
    <text evidence="1">The sequence shown here is derived from an EMBL/GenBank/DDBJ whole genome shotgun (WGS) entry which is preliminary data.</text>
</comment>
<dbReference type="Proteomes" id="UP000790709">
    <property type="component" value="Unassembled WGS sequence"/>
</dbReference>
<accession>A0ACB8B1V7</accession>
<evidence type="ECO:0000313" key="1">
    <source>
        <dbReference type="EMBL" id="KAH7919642.1"/>
    </source>
</evidence>
<sequence length="664" mass="71232">MAPLSSPLPSMATTSVQVAVRIRPGTSQDAVSIPARFQRQVVHRTSPTTVVIDVSSASGSATAVTAPAAGTGKKQVFTFDQVHPPSTTQYALFRSTAEPLISRFVEGFNCTILAYGQTSSGKTFTMTGVDLDANLSDPNNGAGIIPRAVSTIFSQAKKLKEERGGSWSYSIKGSFIEVNNEDLVDLIRTDEATEARREVQIRQGEDGSIIWRGLREVSVRNSNEVMSLIRQGISVRRTNETDMNAQSSRSHTIFSLTLAQRTYNGSGPSPRPPSPLLPADRSPSRLARPGSGSGSIQITSPTFGRSAAPSFTAAMGRGVTAATGRGAAAATGRGAAAAMGRGVTAAMGRGGGLRFSSSLGLRPPDNRPDDEDSGEWVTIVSKFHFVDLAGSERLKRTAAAGERIGEGISVDRGLLALGNVLSALGDPSRAGSHTATHIPYRDSRLTRLLQDSLGGNAHTLMIACVSPTEWSVGETVNTLKYANRARNIKNHAILNEKEDGWDDVKWLQGYVTQLRKEMKQLKEGGPIVASGSKSISTPIPNEPSESVSKKIIAQMTDLQNNYENLREKYVDRTEELARLRRELGERRRESSSGGSVGGTAKYEEIVGPVIEEYEKTISAMEAELSLSRAAPSVLDVRTLLLLAFVRITLFQLVAIHSPDNLSVL</sequence>
<protein>
    <submittedName>
        <fullName evidence="1">Kinesin-domain-containing protein</fullName>
    </submittedName>
</protein>
<reference evidence="1" key="1">
    <citation type="journal article" date="2021" name="New Phytol.">
        <title>Evolutionary innovations through gain and loss of genes in the ectomycorrhizal Boletales.</title>
        <authorList>
            <person name="Wu G."/>
            <person name="Miyauchi S."/>
            <person name="Morin E."/>
            <person name="Kuo A."/>
            <person name="Drula E."/>
            <person name="Varga T."/>
            <person name="Kohler A."/>
            <person name="Feng B."/>
            <person name="Cao Y."/>
            <person name="Lipzen A."/>
            <person name="Daum C."/>
            <person name="Hundley H."/>
            <person name="Pangilinan J."/>
            <person name="Johnson J."/>
            <person name="Barry K."/>
            <person name="LaButti K."/>
            <person name="Ng V."/>
            <person name="Ahrendt S."/>
            <person name="Min B."/>
            <person name="Choi I.G."/>
            <person name="Park H."/>
            <person name="Plett J.M."/>
            <person name="Magnuson J."/>
            <person name="Spatafora J.W."/>
            <person name="Nagy L.G."/>
            <person name="Henrissat B."/>
            <person name="Grigoriev I.V."/>
            <person name="Yang Z.L."/>
            <person name="Xu J."/>
            <person name="Martin F.M."/>
        </authorList>
    </citation>
    <scope>NUCLEOTIDE SEQUENCE</scope>
    <source>
        <strain evidence="1">KUC20120723A-06</strain>
    </source>
</reference>